<name>A0AA41U904_9MICO</name>
<organism evidence="1 2">
    <name type="scientific">Antribacter soli</name>
    <dbReference type="NCBI Taxonomy" id="2910976"/>
    <lineage>
        <taxon>Bacteria</taxon>
        <taxon>Bacillati</taxon>
        <taxon>Actinomycetota</taxon>
        <taxon>Actinomycetes</taxon>
        <taxon>Micrococcales</taxon>
        <taxon>Promicromonosporaceae</taxon>
        <taxon>Antribacter</taxon>
    </lineage>
</organism>
<sequence length="98" mass="10705">MRPMKQGSESLARALGVVVETLARVGLERIEAITLTRNHISLQPADLAEGEQIAKTLGCDFPLDHRMLTPGFTDWTGDVSGFEVHVRAQLRRPIGAAL</sequence>
<evidence type="ECO:0000313" key="1">
    <source>
        <dbReference type="EMBL" id="MCF4123000.1"/>
    </source>
</evidence>
<dbReference type="AlphaFoldDB" id="A0AA41U904"/>
<dbReference type="Proteomes" id="UP001165405">
    <property type="component" value="Unassembled WGS sequence"/>
</dbReference>
<reference evidence="1" key="1">
    <citation type="submission" date="2022-01" db="EMBL/GenBank/DDBJ databases">
        <title>Antribacter sp. nov., isolated from Guizhou of China.</title>
        <authorList>
            <person name="Chengliang C."/>
            <person name="Ya Z."/>
        </authorList>
    </citation>
    <scope>NUCLEOTIDE SEQUENCE</scope>
    <source>
        <strain evidence="1">KLBMP 9083</strain>
    </source>
</reference>
<comment type="caution">
    <text evidence="1">The sequence shown here is derived from an EMBL/GenBank/DDBJ whole genome shotgun (WGS) entry which is preliminary data.</text>
</comment>
<evidence type="ECO:0000313" key="2">
    <source>
        <dbReference type="Proteomes" id="UP001165405"/>
    </source>
</evidence>
<proteinExistence type="predicted"/>
<gene>
    <name evidence="1" type="ORF">L1785_18655</name>
</gene>
<dbReference type="RefSeq" id="WP_236090805.1">
    <property type="nucleotide sequence ID" value="NZ_JAKGSG010000053.1"/>
</dbReference>
<keyword evidence="2" id="KW-1185">Reference proteome</keyword>
<accession>A0AA41U904</accession>
<dbReference type="EMBL" id="JAKGSG010000053">
    <property type="protein sequence ID" value="MCF4123000.1"/>
    <property type="molecule type" value="Genomic_DNA"/>
</dbReference>
<protein>
    <submittedName>
        <fullName evidence="1">Uncharacterized protein</fullName>
    </submittedName>
</protein>